<keyword evidence="2" id="KW-1185">Reference proteome</keyword>
<dbReference type="RefSeq" id="XP_009853478.1">
    <property type="nucleotide sequence ID" value="XM_009855176.1"/>
</dbReference>
<evidence type="ECO:0000313" key="2">
    <source>
        <dbReference type="Proteomes" id="UP000008065"/>
    </source>
</evidence>
<name>F8MUJ9_NEUT8</name>
<sequence length="89" mass="10026">MCCCYQIVSMSAVSRHRMAISAAPHSPYMVGISCVLAPSRFIQESSSSASPVRSRGRSTTPLFFNNKLPFRAETSYPQHHRVRYPEFLT</sequence>
<dbReference type="Proteomes" id="UP000008065">
    <property type="component" value="Unassembled WGS sequence"/>
</dbReference>
<proteinExistence type="predicted"/>
<protein>
    <submittedName>
        <fullName evidence="1">Uncharacterized protein</fullName>
    </submittedName>
</protein>
<evidence type="ECO:0000313" key="1">
    <source>
        <dbReference type="EMBL" id="EGO55681.1"/>
    </source>
</evidence>
<dbReference type="AlphaFoldDB" id="F8MUJ9"/>
<organism evidence="1 2">
    <name type="scientific">Neurospora tetrasperma (strain FGSC 2508 / ATCC MYA-4615 / P0657)</name>
    <dbReference type="NCBI Taxonomy" id="510951"/>
    <lineage>
        <taxon>Eukaryota</taxon>
        <taxon>Fungi</taxon>
        <taxon>Dikarya</taxon>
        <taxon>Ascomycota</taxon>
        <taxon>Pezizomycotina</taxon>
        <taxon>Sordariomycetes</taxon>
        <taxon>Sordariomycetidae</taxon>
        <taxon>Sordariales</taxon>
        <taxon>Sordariaceae</taxon>
        <taxon>Neurospora</taxon>
    </lineage>
</organism>
<accession>F8MUJ9</accession>
<gene>
    <name evidence="1" type="ORF">NEUTE1DRAFT_117862</name>
</gene>
<dbReference type="KEGG" id="nte:NEUTE1DRAFT117862"/>
<dbReference type="VEuPathDB" id="FungiDB:NEUTE1DRAFT_117862"/>
<dbReference type="HOGENOM" id="CLU_2475001_0_0_1"/>
<reference evidence="2" key="1">
    <citation type="journal article" date="2011" name="Genetics">
        <title>Massive changes in genome architecture accompany the transition to self-fertility in the filamentous fungus Neurospora tetrasperma.</title>
        <authorList>
            <person name="Ellison C.E."/>
            <person name="Stajich J.E."/>
            <person name="Jacobson D.J."/>
            <person name="Natvig D.O."/>
            <person name="Lapidus A."/>
            <person name="Foster B."/>
            <person name="Aerts A."/>
            <person name="Riley R."/>
            <person name="Lindquist E.A."/>
            <person name="Grigoriev I.V."/>
            <person name="Taylor J.W."/>
        </authorList>
    </citation>
    <scope>NUCLEOTIDE SEQUENCE [LARGE SCALE GENOMIC DNA]</scope>
    <source>
        <strain evidence="2">FGSC 2508 / P0657</strain>
    </source>
</reference>
<dbReference type="EMBL" id="GL891306">
    <property type="protein sequence ID" value="EGO55681.1"/>
    <property type="molecule type" value="Genomic_DNA"/>
</dbReference>
<dbReference type="GeneID" id="20823406"/>